<gene>
    <name evidence="2" type="ORF">SAMN05216252_14227</name>
</gene>
<keyword evidence="3" id="KW-1185">Reference proteome</keyword>
<dbReference type="OrthoDB" id="4335231at2"/>
<proteinExistence type="predicted"/>
<dbReference type="GeneID" id="95789436"/>
<dbReference type="AlphaFoldDB" id="A0A239NNY1"/>
<keyword evidence="1" id="KW-0812">Transmembrane</keyword>
<accession>A0A239NNY1</accession>
<evidence type="ECO:0000313" key="2">
    <source>
        <dbReference type="EMBL" id="SNT56621.1"/>
    </source>
</evidence>
<evidence type="ECO:0008006" key="4">
    <source>
        <dbReference type="Google" id="ProtNLM"/>
    </source>
</evidence>
<reference evidence="2 3" key="1">
    <citation type="submission" date="2017-06" db="EMBL/GenBank/DDBJ databases">
        <authorList>
            <person name="Kim H.J."/>
            <person name="Triplett B.A."/>
        </authorList>
    </citation>
    <scope>NUCLEOTIDE SEQUENCE [LARGE SCALE GENOMIC DNA]</scope>
    <source>
        <strain evidence="2 3">CGMCC 4.1858</strain>
    </source>
</reference>
<evidence type="ECO:0000313" key="3">
    <source>
        <dbReference type="Proteomes" id="UP000198280"/>
    </source>
</evidence>
<keyword evidence="1" id="KW-0472">Membrane</keyword>
<name>A0A239NNY1_9ACTN</name>
<organism evidence="2 3">
    <name type="scientific">Actinacidiphila glaucinigra</name>
    <dbReference type="NCBI Taxonomy" id="235986"/>
    <lineage>
        <taxon>Bacteria</taxon>
        <taxon>Bacillati</taxon>
        <taxon>Actinomycetota</taxon>
        <taxon>Actinomycetes</taxon>
        <taxon>Kitasatosporales</taxon>
        <taxon>Streptomycetaceae</taxon>
        <taxon>Actinacidiphila</taxon>
    </lineage>
</organism>
<feature type="transmembrane region" description="Helical" evidence="1">
    <location>
        <begin position="6"/>
        <end position="27"/>
    </location>
</feature>
<protein>
    <recommendedName>
        <fullName evidence="4">DUF948 domain-containing protein</fullName>
    </recommendedName>
</protein>
<dbReference type="RefSeq" id="WP_089229035.1">
    <property type="nucleotide sequence ID" value="NZ_CP108152.1"/>
</dbReference>
<sequence>MWWLYLYVGLATAGLLVLGVLALRVYAEVRGLARQVGRSSDRLLQASEDLRRAAEPLARGAGELSR</sequence>
<keyword evidence="1" id="KW-1133">Transmembrane helix</keyword>
<dbReference type="Proteomes" id="UP000198280">
    <property type="component" value="Unassembled WGS sequence"/>
</dbReference>
<dbReference type="EMBL" id="FZOF01000042">
    <property type="protein sequence ID" value="SNT56621.1"/>
    <property type="molecule type" value="Genomic_DNA"/>
</dbReference>
<evidence type="ECO:0000256" key="1">
    <source>
        <dbReference type="SAM" id="Phobius"/>
    </source>
</evidence>